<feature type="transmembrane region" description="Helical" evidence="1">
    <location>
        <begin position="200"/>
        <end position="219"/>
    </location>
</feature>
<feature type="transmembrane region" description="Helical" evidence="1">
    <location>
        <begin position="107"/>
        <end position="127"/>
    </location>
</feature>
<dbReference type="InterPro" id="IPR008574">
    <property type="entry name" value="Nematodes_ZYG-11_interact"/>
</dbReference>
<keyword evidence="1" id="KW-0812">Transmembrane</keyword>
<keyword evidence="1" id="KW-1133">Transmembrane helix</keyword>
<feature type="transmembrane region" description="Helical" evidence="1">
    <location>
        <begin position="80"/>
        <end position="101"/>
    </location>
</feature>
<dbReference type="PANTHER" id="PTHR31176">
    <property type="entry name" value="MFS DOMAIN-CONTAINING PROTEIN-RELATED"/>
    <property type="match status" value="1"/>
</dbReference>
<dbReference type="STRING" id="6265.A0A0B2V0K1"/>
<comment type="caution">
    <text evidence="2">The sequence shown here is derived from an EMBL/GenBank/DDBJ whole genome shotgun (WGS) entry which is preliminary data.</text>
</comment>
<evidence type="ECO:0000313" key="2">
    <source>
        <dbReference type="EMBL" id="KHN74892.1"/>
    </source>
</evidence>
<organism evidence="2 3">
    <name type="scientific">Toxocara canis</name>
    <name type="common">Canine roundworm</name>
    <dbReference type="NCBI Taxonomy" id="6265"/>
    <lineage>
        <taxon>Eukaryota</taxon>
        <taxon>Metazoa</taxon>
        <taxon>Ecdysozoa</taxon>
        <taxon>Nematoda</taxon>
        <taxon>Chromadorea</taxon>
        <taxon>Rhabditida</taxon>
        <taxon>Spirurina</taxon>
        <taxon>Ascaridomorpha</taxon>
        <taxon>Ascaridoidea</taxon>
        <taxon>Toxocaridae</taxon>
        <taxon>Toxocara</taxon>
    </lineage>
</organism>
<evidence type="ECO:0000313" key="3">
    <source>
        <dbReference type="Proteomes" id="UP000031036"/>
    </source>
</evidence>
<dbReference type="Pfam" id="PF05884">
    <property type="entry name" value="ZYG-11_interact"/>
    <property type="match status" value="1"/>
</dbReference>
<feature type="transmembrane region" description="Helical" evidence="1">
    <location>
        <begin position="225"/>
        <end position="244"/>
    </location>
</feature>
<feature type="transmembrane region" description="Helical" evidence="1">
    <location>
        <begin position="256"/>
        <end position="276"/>
    </location>
</feature>
<gene>
    <name evidence="2" type="ORF">Tcan_09144</name>
</gene>
<keyword evidence="1" id="KW-0472">Membrane</keyword>
<sequence length="291" mass="32426">MEAVKRLSNKYQSEFDDEIDRLKQWSANFKEDINKEVLFYEQQLTDLHPFISAKKDEFMSCLLDLSPVEQLDTEKLMATFIWTGILLIATTIGGLLGGMILKPILSLVVGGFFVFLAAYFVLPSMAWHYLHKPIKHNAENDCKCRHTLVVFCLLEGLMSGFLLSERALIGPPPMAAITPFVIGLGAQMGASFITNDRKKLLTVTIVGGLIIQLSLGVAIGMSIPYFLLSLLYTAIGFITLQYYIKHTNMETIFTHDYQLSFVLAIIASQALIYAIFGGDPNEMAIAASQRP</sequence>
<evidence type="ECO:0000256" key="1">
    <source>
        <dbReference type="SAM" id="Phobius"/>
    </source>
</evidence>
<dbReference type="EMBL" id="JPKZ01002808">
    <property type="protein sequence ID" value="KHN74892.1"/>
    <property type="molecule type" value="Genomic_DNA"/>
</dbReference>
<name>A0A0B2V0K1_TOXCA</name>
<keyword evidence="3" id="KW-1185">Reference proteome</keyword>
<dbReference type="OrthoDB" id="5822472at2759"/>
<dbReference type="PANTHER" id="PTHR31176:SF1">
    <property type="entry name" value="MFS DOMAIN-CONTAINING PROTEIN-RELATED"/>
    <property type="match status" value="1"/>
</dbReference>
<feature type="transmembrane region" description="Helical" evidence="1">
    <location>
        <begin position="175"/>
        <end position="193"/>
    </location>
</feature>
<evidence type="ECO:0008006" key="4">
    <source>
        <dbReference type="Google" id="ProtNLM"/>
    </source>
</evidence>
<dbReference type="Proteomes" id="UP000031036">
    <property type="component" value="Unassembled WGS sequence"/>
</dbReference>
<protein>
    <recommendedName>
        <fullName evidence="4">Transmembrane protein</fullName>
    </recommendedName>
</protein>
<dbReference type="OMA" id="SWMAVML"/>
<reference evidence="2 3" key="1">
    <citation type="submission" date="2014-11" db="EMBL/GenBank/DDBJ databases">
        <title>Genetic blueprint of the zoonotic pathogen Toxocara canis.</title>
        <authorList>
            <person name="Zhu X.-Q."/>
            <person name="Korhonen P.K."/>
            <person name="Cai H."/>
            <person name="Young N.D."/>
            <person name="Nejsum P."/>
            <person name="von Samson-Himmelstjerna G."/>
            <person name="Boag P.R."/>
            <person name="Tan P."/>
            <person name="Li Q."/>
            <person name="Min J."/>
            <person name="Yang Y."/>
            <person name="Wang X."/>
            <person name="Fang X."/>
            <person name="Hall R.S."/>
            <person name="Hofmann A."/>
            <person name="Sternberg P.W."/>
            <person name="Jex A.R."/>
            <person name="Gasser R.B."/>
        </authorList>
    </citation>
    <scope>NUCLEOTIDE SEQUENCE [LARGE SCALE GENOMIC DNA]</scope>
    <source>
        <strain evidence="2">PN_DK_2014</strain>
    </source>
</reference>
<accession>A0A0B2V0K1</accession>
<proteinExistence type="predicted"/>
<feature type="transmembrane region" description="Helical" evidence="1">
    <location>
        <begin position="148"/>
        <end position="169"/>
    </location>
</feature>
<dbReference type="AlphaFoldDB" id="A0A0B2V0K1"/>